<sequence length="204" mass="23187">MNDESDNVMATSNVQGGNANMQSEETSTARRKKRKRRVDPMADGFSNAVTKLGETLEKMANKLSRSVEREDELDNKRSMITPEILKMQTLAQREKFKAISLIRDDPEKKIEISIPLFGGEEGFSVIIYTQRERGRLRYKEMGDNSGYKHYIAGLVSGVSMVIVGHPFDTVKCFFWLQHSEGACKLFYLHHPKSQSSLAHPLLFL</sequence>
<dbReference type="AlphaFoldDB" id="A0A103Y1W9"/>
<evidence type="ECO:0000256" key="3">
    <source>
        <dbReference type="ARBA" id="ARBA00023136"/>
    </source>
</evidence>
<protein>
    <submittedName>
        <fullName evidence="5">Mitochondrial carrier domain-containing protein</fullName>
    </submittedName>
</protein>
<accession>A0A103Y1W9</accession>
<evidence type="ECO:0000256" key="2">
    <source>
        <dbReference type="ARBA" id="ARBA00022692"/>
    </source>
</evidence>
<dbReference type="Proteomes" id="UP000243975">
    <property type="component" value="Unassembled WGS sequence"/>
</dbReference>
<dbReference type="GO" id="GO:0016020">
    <property type="term" value="C:membrane"/>
    <property type="evidence" value="ECO:0007669"/>
    <property type="project" value="UniProtKB-SubCell"/>
</dbReference>
<proteinExistence type="predicted"/>
<keyword evidence="6" id="KW-1185">Reference proteome</keyword>
<feature type="compositionally biased region" description="Polar residues" evidence="4">
    <location>
        <begin position="8"/>
        <end position="26"/>
    </location>
</feature>
<feature type="region of interest" description="Disordered" evidence="4">
    <location>
        <begin position="1"/>
        <end position="45"/>
    </location>
</feature>
<evidence type="ECO:0000313" key="6">
    <source>
        <dbReference type="Proteomes" id="UP000243975"/>
    </source>
</evidence>
<dbReference type="InterPro" id="IPR023395">
    <property type="entry name" value="MCP_dom_sf"/>
</dbReference>
<comment type="caution">
    <text evidence="5">The sequence shown here is derived from an EMBL/GenBank/DDBJ whole genome shotgun (WGS) entry which is preliminary data.</text>
</comment>
<keyword evidence="3" id="KW-0472">Membrane</keyword>
<evidence type="ECO:0000313" key="5">
    <source>
        <dbReference type="EMBL" id="KVI01002.1"/>
    </source>
</evidence>
<evidence type="ECO:0000256" key="1">
    <source>
        <dbReference type="ARBA" id="ARBA00004370"/>
    </source>
</evidence>
<dbReference type="SUPFAM" id="SSF103506">
    <property type="entry name" value="Mitochondrial carrier"/>
    <property type="match status" value="1"/>
</dbReference>
<dbReference type="EMBL" id="LEKV01003147">
    <property type="protein sequence ID" value="KVI01002.1"/>
    <property type="molecule type" value="Genomic_DNA"/>
</dbReference>
<dbReference type="Gramene" id="KVI01002">
    <property type="protein sequence ID" value="KVI01002"/>
    <property type="gene ID" value="Ccrd_020736"/>
</dbReference>
<gene>
    <name evidence="5" type="ORF">Ccrd_020736</name>
</gene>
<keyword evidence="2" id="KW-0812">Transmembrane</keyword>
<name>A0A103Y1W9_CYNCS</name>
<organism evidence="5 6">
    <name type="scientific">Cynara cardunculus var. scolymus</name>
    <name type="common">Globe artichoke</name>
    <name type="synonym">Cynara scolymus</name>
    <dbReference type="NCBI Taxonomy" id="59895"/>
    <lineage>
        <taxon>Eukaryota</taxon>
        <taxon>Viridiplantae</taxon>
        <taxon>Streptophyta</taxon>
        <taxon>Embryophyta</taxon>
        <taxon>Tracheophyta</taxon>
        <taxon>Spermatophyta</taxon>
        <taxon>Magnoliopsida</taxon>
        <taxon>eudicotyledons</taxon>
        <taxon>Gunneridae</taxon>
        <taxon>Pentapetalae</taxon>
        <taxon>asterids</taxon>
        <taxon>campanulids</taxon>
        <taxon>Asterales</taxon>
        <taxon>Asteraceae</taxon>
        <taxon>Carduoideae</taxon>
        <taxon>Cardueae</taxon>
        <taxon>Carduinae</taxon>
        <taxon>Cynara</taxon>
    </lineage>
</organism>
<reference evidence="5 6" key="1">
    <citation type="journal article" date="2016" name="Sci. Rep.">
        <title>The genome sequence of the outbreeding globe artichoke constructed de novo incorporating a phase-aware low-pass sequencing strategy of F1 progeny.</title>
        <authorList>
            <person name="Scaglione D."/>
            <person name="Reyes-Chin-Wo S."/>
            <person name="Acquadro A."/>
            <person name="Froenicke L."/>
            <person name="Portis E."/>
            <person name="Beitel C."/>
            <person name="Tirone M."/>
            <person name="Mauro R."/>
            <person name="Lo Monaco A."/>
            <person name="Mauromicale G."/>
            <person name="Faccioli P."/>
            <person name="Cattivelli L."/>
            <person name="Rieseberg L."/>
            <person name="Michelmore R."/>
            <person name="Lanteri S."/>
        </authorList>
    </citation>
    <scope>NUCLEOTIDE SEQUENCE [LARGE SCALE GENOMIC DNA]</scope>
    <source>
        <strain evidence="5">2C</strain>
    </source>
</reference>
<evidence type="ECO:0000256" key="4">
    <source>
        <dbReference type="SAM" id="MobiDB-lite"/>
    </source>
</evidence>
<comment type="subcellular location">
    <subcellularLocation>
        <location evidence="1">Membrane</location>
    </subcellularLocation>
</comment>